<keyword evidence="3" id="KW-1185">Reference proteome</keyword>
<evidence type="ECO:0000313" key="3">
    <source>
        <dbReference type="Proteomes" id="UP000026961"/>
    </source>
</evidence>
<dbReference type="Proteomes" id="UP000026961">
    <property type="component" value="Chromosome 7"/>
</dbReference>
<reference evidence="2" key="2">
    <citation type="submission" date="2018-05" db="EMBL/GenBank/DDBJ databases">
        <title>OgluRS3 (Oryza glumaepatula Reference Sequence Version 3).</title>
        <authorList>
            <person name="Zhang J."/>
            <person name="Kudrna D."/>
            <person name="Lee S."/>
            <person name="Talag J."/>
            <person name="Welchert J."/>
            <person name="Wing R.A."/>
        </authorList>
    </citation>
    <scope>NUCLEOTIDE SEQUENCE [LARGE SCALE GENOMIC DNA]</scope>
</reference>
<protein>
    <submittedName>
        <fullName evidence="2">Uncharacterized protein</fullName>
    </submittedName>
</protein>
<feature type="region of interest" description="Disordered" evidence="1">
    <location>
        <begin position="1"/>
        <end position="34"/>
    </location>
</feature>
<feature type="region of interest" description="Disordered" evidence="1">
    <location>
        <begin position="122"/>
        <end position="150"/>
    </location>
</feature>
<accession>A0A0E0AMV4</accession>
<organism evidence="2">
    <name type="scientific">Oryza glumipatula</name>
    <dbReference type="NCBI Taxonomy" id="40148"/>
    <lineage>
        <taxon>Eukaryota</taxon>
        <taxon>Viridiplantae</taxon>
        <taxon>Streptophyta</taxon>
        <taxon>Embryophyta</taxon>
        <taxon>Tracheophyta</taxon>
        <taxon>Spermatophyta</taxon>
        <taxon>Magnoliopsida</taxon>
        <taxon>Liliopsida</taxon>
        <taxon>Poales</taxon>
        <taxon>Poaceae</taxon>
        <taxon>BOP clade</taxon>
        <taxon>Oryzoideae</taxon>
        <taxon>Oryzeae</taxon>
        <taxon>Oryzinae</taxon>
        <taxon>Oryza</taxon>
    </lineage>
</organism>
<proteinExistence type="predicted"/>
<dbReference type="EnsemblPlants" id="OGLUM07G22600.1">
    <property type="protein sequence ID" value="OGLUM07G22600.1"/>
    <property type="gene ID" value="OGLUM07G22600"/>
</dbReference>
<evidence type="ECO:0000256" key="1">
    <source>
        <dbReference type="SAM" id="MobiDB-lite"/>
    </source>
</evidence>
<dbReference type="PANTHER" id="PTHR36138:SF13">
    <property type="entry name" value="OS04G0604500 PROTEIN"/>
    <property type="match status" value="1"/>
</dbReference>
<dbReference type="AlphaFoldDB" id="A0A0E0AMV4"/>
<dbReference type="Gramene" id="OGLUM07G22600.1">
    <property type="protein sequence ID" value="OGLUM07G22600.1"/>
    <property type="gene ID" value="OGLUM07G22600"/>
</dbReference>
<reference evidence="2" key="1">
    <citation type="submission" date="2015-04" db="UniProtKB">
        <authorList>
            <consortium name="EnsemblPlants"/>
        </authorList>
    </citation>
    <scope>IDENTIFICATION</scope>
</reference>
<dbReference type="HOGENOM" id="CLU_1743372_0_0_1"/>
<evidence type="ECO:0000313" key="2">
    <source>
        <dbReference type="EnsemblPlants" id="OGLUM07G22600.1"/>
    </source>
</evidence>
<name>A0A0E0AMV4_9ORYZ</name>
<dbReference type="PANTHER" id="PTHR36138">
    <property type="entry name" value="EXPRESSED PROTEIN-RELATED"/>
    <property type="match status" value="1"/>
</dbReference>
<feature type="compositionally biased region" description="Basic and acidic residues" evidence="1">
    <location>
        <begin position="125"/>
        <end position="150"/>
    </location>
</feature>
<sequence>MADEVSNVGEETTGNEEVEGKETTTKKKKLRKWRMPQEQIDRILSRAPLPFPRPRYREDLAASEAEKEALRQMDAYGTEAVRHMNEYRKEQQEWVKAELAAHGYVECEIDDDDNPCVCGCAYAGHGEDEGEAPRNAEEEPTLEKEKETTD</sequence>